<evidence type="ECO:0000256" key="5">
    <source>
        <dbReference type="ARBA" id="ARBA00022801"/>
    </source>
</evidence>
<evidence type="ECO:0000256" key="11">
    <source>
        <dbReference type="SAM" id="SignalP"/>
    </source>
</evidence>
<evidence type="ECO:0000256" key="6">
    <source>
        <dbReference type="ARBA" id="ARBA00023295"/>
    </source>
</evidence>
<proteinExistence type="inferred from homology"/>
<feature type="signal peptide" evidence="11">
    <location>
        <begin position="1"/>
        <end position="20"/>
    </location>
</feature>
<evidence type="ECO:0000256" key="7">
    <source>
        <dbReference type="ARBA" id="ARBA00023316"/>
    </source>
</evidence>
<comment type="similarity">
    <text evidence="2 10">Belongs to the glycosyl hydrolase 5 (cellulase A) family.</text>
</comment>
<dbReference type="AlphaFoldDB" id="A0A6A5UYL4"/>
<keyword evidence="4 11" id="KW-0732">Signal</keyword>
<keyword evidence="5 10" id="KW-0378">Hydrolase</keyword>
<dbReference type="PANTHER" id="PTHR31297">
    <property type="entry name" value="GLUCAN ENDO-1,6-BETA-GLUCOSIDASE B"/>
    <property type="match status" value="1"/>
</dbReference>
<dbReference type="Pfam" id="PF00150">
    <property type="entry name" value="Cellulase"/>
    <property type="match status" value="1"/>
</dbReference>
<feature type="domain" description="Glycoside hydrolase family 5" evidence="12">
    <location>
        <begin position="77"/>
        <end position="304"/>
    </location>
</feature>
<dbReference type="EMBL" id="ML976726">
    <property type="protein sequence ID" value="KAF1967956.1"/>
    <property type="molecule type" value="Genomic_DNA"/>
</dbReference>
<dbReference type="Proteomes" id="UP000800036">
    <property type="component" value="Unassembled WGS sequence"/>
</dbReference>
<reference evidence="13" key="1">
    <citation type="journal article" date="2020" name="Stud. Mycol.">
        <title>101 Dothideomycetes genomes: a test case for predicting lifestyles and emergence of pathogens.</title>
        <authorList>
            <person name="Haridas S."/>
            <person name="Albert R."/>
            <person name="Binder M."/>
            <person name="Bloem J."/>
            <person name="Labutti K."/>
            <person name="Salamov A."/>
            <person name="Andreopoulos B."/>
            <person name="Baker S."/>
            <person name="Barry K."/>
            <person name="Bills G."/>
            <person name="Bluhm B."/>
            <person name="Cannon C."/>
            <person name="Castanera R."/>
            <person name="Culley D."/>
            <person name="Daum C."/>
            <person name="Ezra D."/>
            <person name="Gonzalez J."/>
            <person name="Henrissat B."/>
            <person name="Kuo A."/>
            <person name="Liang C."/>
            <person name="Lipzen A."/>
            <person name="Lutzoni F."/>
            <person name="Magnuson J."/>
            <person name="Mondo S."/>
            <person name="Nolan M."/>
            <person name="Ohm R."/>
            <person name="Pangilinan J."/>
            <person name="Park H.-J."/>
            <person name="Ramirez L."/>
            <person name="Alfaro M."/>
            <person name="Sun H."/>
            <person name="Tritt A."/>
            <person name="Yoshinaga Y."/>
            <person name="Zwiers L.-H."/>
            <person name="Turgeon B."/>
            <person name="Goodwin S."/>
            <person name="Spatafora J."/>
            <person name="Crous P."/>
            <person name="Grigoriev I."/>
        </authorList>
    </citation>
    <scope>NUCLEOTIDE SEQUENCE</scope>
    <source>
        <strain evidence="13">CBS 107.79</strain>
    </source>
</reference>
<evidence type="ECO:0000256" key="8">
    <source>
        <dbReference type="ARBA" id="ARBA00036824"/>
    </source>
</evidence>
<accession>A0A6A5UYL4</accession>
<feature type="chain" id="PRO_5025413604" description="glucan 1,3-beta-glucosidase" evidence="11">
    <location>
        <begin position="21"/>
        <end position="445"/>
    </location>
</feature>
<evidence type="ECO:0000256" key="2">
    <source>
        <dbReference type="ARBA" id="ARBA00005641"/>
    </source>
</evidence>
<dbReference type="SUPFAM" id="SSF51445">
    <property type="entry name" value="(Trans)glycosidases"/>
    <property type="match status" value="1"/>
</dbReference>
<keyword evidence="7" id="KW-0961">Cell wall biogenesis/degradation</keyword>
<sequence>MHGSWTNVVAVGLLALSSNASPLTPYRRAPSFDYSGSKVRGVNTGGWFVLEPWITPSLFEGNGAVDEYTLTQELGKDAAKSKLSQHWNSWITQDDFNQMAAAGLNHVRIPIGYWSVIPLDGEPFVQGAYQVLGRALNWAQAAGLKVMIDLHGAPGSQNGFDNSGRYGNVAWTQGDTVAHTIKVLNKIRDDYASHPAVSAIELLNEPMGPSLDMNVVRQFYMDGWGNLRDSNVAVTFHEAFTGVQAWNDWGAGMANLLLDTHHYEVFNVDQLRMSPDDHIRSACDFGNQMASNNKATISGEWTGGITDCAKWLNGKNKGARYDGTFQNASPIGSCAGKSSGSVASLSSDDKYNIGRYIEAQLEGYEKAAGWIFWTWKTEGAPEWDMQDLLKNGLFPNPVTDSSARKCKSFLFPTIPVHGVQAVASHRVAAQHLRAQMNTDNALNKR</sequence>
<gene>
    <name evidence="13" type="ORF">BU23DRAFT_481832</name>
</gene>
<keyword evidence="6 10" id="KW-0326">Glycosidase</keyword>
<dbReference type="EC" id="3.2.1.58" evidence="9"/>
<dbReference type="GO" id="GO:0009986">
    <property type="term" value="C:cell surface"/>
    <property type="evidence" value="ECO:0007669"/>
    <property type="project" value="TreeGrafter"/>
</dbReference>
<dbReference type="PANTHER" id="PTHR31297:SF1">
    <property type="entry name" value="GLUCAN 1,3-BETA-GLUCOSIDASE I_II-RELATED"/>
    <property type="match status" value="1"/>
</dbReference>
<dbReference type="Gene3D" id="3.20.20.80">
    <property type="entry name" value="Glycosidases"/>
    <property type="match status" value="1"/>
</dbReference>
<dbReference type="InterPro" id="IPR001547">
    <property type="entry name" value="Glyco_hydro_5"/>
</dbReference>
<evidence type="ECO:0000313" key="14">
    <source>
        <dbReference type="Proteomes" id="UP000800036"/>
    </source>
</evidence>
<evidence type="ECO:0000259" key="12">
    <source>
        <dbReference type="Pfam" id="PF00150"/>
    </source>
</evidence>
<evidence type="ECO:0000256" key="3">
    <source>
        <dbReference type="ARBA" id="ARBA00022525"/>
    </source>
</evidence>
<dbReference type="GO" id="GO:0071555">
    <property type="term" value="P:cell wall organization"/>
    <property type="evidence" value="ECO:0007669"/>
    <property type="project" value="UniProtKB-KW"/>
</dbReference>
<dbReference type="InterPro" id="IPR017853">
    <property type="entry name" value="GH"/>
</dbReference>
<evidence type="ECO:0000313" key="13">
    <source>
        <dbReference type="EMBL" id="KAF1967956.1"/>
    </source>
</evidence>
<dbReference type="GO" id="GO:0005576">
    <property type="term" value="C:extracellular region"/>
    <property type="evidence" value="ECO:0007669"/>
    <property type="project" value="UniProtKB-SubCell"/>
</dbReference>
<dbReference type="GO" id="GO:0009251">
    <property type="term" value="P:glucan catabolic process"/>
    <property type="evidence" value="ECO:0007669"/>
    <property type="project" value="TreeGrafter"/>
</dbReference>
<evidence type="ECO:0000256" key="10">
    <source>
        <dbReference type="RuleBase" id="RU361153"/>
    </source>
</evidence>
<name>A0A6A5UYL4_9PLEO</name>
<keyword evidence="3" id="KW-0964">Secreted</keyword>
<evidence type="ECO:0000256" key="4">
    <source>
        <dbReference type="ARBA" id="ARBA00022729"/>
    </source>
</evidence>
<evidence type="ECO:0000256" key="1">
    <source>
        <dbReference type="ARBA" id="ARBA00004613"/>
    </source>
</evidence>
<dbReference type="InterPro" id="IPR050386">
    <property type="entry name" value="Glycosyl_hydrolase_5"/>
</dbReference>
<evidence type="ECO:0000256" key="9">
    <source>
        <dbReference type="ARBA" id="ARBA00038929"/>
    </source>
</evidence>
<dbReference type="OrthoDB" id="62120at2759"/>
<dbReference type="FunFam" id="3.20.20.80:FF:000033">
    <property type="entry name" value="Glucan 1,3-beta-glucosidase A"/>
    <property type="match status" value="1"/>
</dbReference>
<keyword evidence="14" id="KW-1185">Reference proteome</keyword>
<dbReference type="GO" id="GO:0004338">
    <property type="term" value="F:glucan exo-1,3-beta-glucosidase activity"/>
    <property type="evidence" value="ECO:0007669"/>
    <property type="project" value="UniProtKB-EC"/>
</dbReference>
<comment type="subcellular location">
    <subcellularLocation>
        <location evidence="1">Secreted</location>
    </subcellularLocation>
</comment>
<comment type="catalytic activity">
    <reaction evidence="8">
        <text>Successive hydrolysis of beta-D-glucose units from the non-reducing ends of (1-&gt;3)-beta-D-glucans, releasing alpha-glucose.</text>
        <dbReference type="EC" id="3.2.1.58"/>
    </reaction>
</comment>
<protein>
    <recommendedName>
        <fullName evidence="9">glucan 1,3-beta-glucosidase</fullName>
        <ecNumber evidence="9">3.2.1.58</ecNumber>
    </recommendedName>
</protein>
<organism evidence="13 14">
    <name type="scientific">Bimuria novae-zelandiae CBS 107.79</name>
    <dbReference type="NCBI Taxonomy" id="1447943"/>
    <lineage>
        <taxon>Eukaryota</taxon>
        <taxon>Fungi</taxon>
        <taxon>Dikarya</taxon>
        <taxon>Ascomycota</taxon>
        <taxon>Pezizomycotina</taxon>
        <taxon>Dothideomycetes</taxon>
        <taxon>Pleosporomycetidae</taxon>
        <taxon>Pleosporales</taxon>
        <taxon>Massarineae</taxon>
        <taxon>Didymosphaeriaceae</taxon>
        <taxon>Bimuria</taxon>
    </lineage>
</organism>